<dbReference type="GO" id="GO:0005886">
    <property type="term" value="C:plasma membrane"/>
    <property type="evidence" value="ECO:0007669"/>
    <property type="project" value="UniProtKB-SubCell"/>
</dbReference>
<keyword evidence="6 9" id="KW-1133">Transmembrane helix</keyword>
<comment type="subcellular location">
    <subcellularLocation>
        <location evidence="9">Cell membrane</location>
        <topology evidence="9">Single-pass membrane protein</topology>
    </subcellularLocation>
    <subcellularLocation>
        <location evidence="1">Membrane</location>
    </subcellularLocation>
</comment>
<evidence type="ECO:0000256" key="8">
    <source>
        <dbReference type="ARBA" id="ARBA00023136"/>
    </source>
</evidence>
<dbReference type="Pfam" id="PF00584">
    <property type="entry name" value="SecE"/>
    <property type="match status" value="1"/>
</dbReference>
<dbReference type="Proteomes" id="UP000178313">
    <property type="component" value="Unassembled WGS sequence"/>
</dbReference>
<dbReference type="GO" id="GO:0043952">
    <property type="term" value="P:protein transport by the Sec complex"/>
    <property type="evidence" value="ECO:0007669"/>
    <property type="project" value="UniProtKB-UniRule"/>
</dbReference>
<proteinExistence type="inferred from homology"/>
<evidence type="ECO:0000256" key="2">
    <source>
        <dbReference type="ARBA" id="ARBA00022448"/>
    </source>
</evidence>
<keyword evidence="5 9" id="KW-0653">Protein transport</keyword>
<evidence type="ECO:0000256" key="9">
    <source>
        <dbReference type="HAMAP-Rule" id="MF_00422"/>
    </source>
</evidence>
<accession>A0A1F8B0E9</accession>
<dbReference type="HAMAP" id="MF_00422">
    <property type="entry name" value="SecE"/>
    <property type="match status" value="1"/>
</dbReference>
<evidence type="ECO:0000313" key="10">
    <source>
        <dbReference type="EMBL" id="OGM57474.1"/>
    </source>
</evidence>
<evidence type="ECO:0000256" key="3">
    <source>
        <dbReference type="ARBA" id="ARBA00022475"/>
    </source>
</evidence>
<dbReference type="STRING" id="1802513.A3E46_00565"/>
<dbReference type="GO" id="GO:0008320">
    <property type="term" value="F:protein transmembrane transporter activity"/>
    <property type="evidence" value="ECO:0007669"/>
    <property type="project" value="UniProtKB-UniRule"/>
</dbReference>
<dbReference type="GO" id="GO:0006605">
    <property type="term" value="P:protein targeting"/>
    <property type="evidence" value="ECO:0007669"/>
    <property type="project" value="UniProtKB-UniRule"/>
</dbReference>
<feature type="transmembrane region" description="Helical" evidence="9">
    <location>
        <begin position="29"/>
        <end position="51"/>
    </location>
</feature>
<evidence type="ECO:0000256" key="5">
    <source>
        <dbReference type="ARBA" id="ARBA00022927"/>
    </source>
</evidence>
<keyword evidence="2 9" id="KW-0813">Transport</keyword>
<comment type="subunit">
    <text evidence="9">Component of the Sec protein translocase complex. Heterotrimer consisting of SecY, SecE and SecG subunits. The heterotrimers can form oligomers, although 1 heterotrimer is thought to be able to translocate proteins. Interacts with the ribosome. Interacts with SecDF, and other proteins may be involved. Interacts with SecA.</text>
</comment>
<evidence type="ECO:0000256" key="6">
    <source>
        <dbReference type="ARBA" id="ARBA00022989"/>
    </source>
</evidence>
<evidence type="ECO:0000256" key="4">
    <source>
        <dbReference type="ARBA" id="ARBA00022692"/>
    </source>
</evidence>
<name>A0A1F8B0E9_9BACT</name>
<dbReference type="InterPro" id="IPR001901">
    <property type="entry name" value="Translocase_SecE/Sec61-g"/>
</dbReference>
<evidence type="ECO:0000256" key="1">
    <source>
        <dbReference type="ARBA" id="ARBA00004370"/>
    </source>
</evidence>
<keyword evidence="3 9" id="KW-1003">Cell membrane</keyword>
<dbReference type="AlphaFoldDB" id="A0A1F8B0E9"/>
<evidence type="ECO:0000256" key="7">
    <source>
        <dbReference type="ARBA" id="ARBA00023010"/>
    </source>
</evidence>
<comment type="function">
    <text evidence="9">Essential subunit of the Sec protein translocation channel SecYEG. Clamps together the 2 halves of SecY. May contact the channel plug during translocation.</text>
</comment>
<evidence type="ECO:0000313" key="11">
    <source>
        <dbReference type="Proteomes" id="UP000178313"/>
    </source>
</evidence>
<dbReference type="InterPro" id="IPR005807">
    <property type="entry name" value="SecE_bac"/>
</dbReference>
<comment type="similarity">
    <text evidence="9">Belongs to the SecE/SEC61-gamma family.</text>
</comment>
<protein>
    <recommendedName>
        <fullName evidence="9">Protein translocase subunit SecE</fullName>
    </recommendedName>
</protein>
<dbReference type="PANTHER" id="PTHR33910">
    <property type="entry name" value="PROTEIN TRANSLOCASE SUBUNIT SECE"/>
    <property type="match status" value="1"/>
</dbReference>
<keyword evidence="7 9" id="KW-0811">Translocation</keyword>
<dbReference type="PANTHER" id="PTHR33910:SF1">
    <property type="entry name" value="PROTEIN TRANSLOCASE SUBUNIT SECE"/>
    <property type="match status" value="1"/>
</dbReference>
<comment type="caution">
    <text evidence="10">The sequence shown here is derived from an EMBL/GenBank/DDBJ whole genome shotgun (WGS) entry which is preliminary data.</text>
</comment>
<dbReference type="GO" id="GO:0009306">
    <property type="term" value="P:protein secretion"/>
    <property type="evidence" value="ECO:0007669"/>
    <property type="project" value="UniProtKB-UniRule"/>
</dbReference>
<keyword evidence="4 9" id="KW-0812">Transmembrane</keyword>
<dbReference type="EMBL" id="MGGZ01000009">
    <property type="protein sequence ID" value="OGM57474.1"/>
    <property type="molecule type" value="Genomic_DNA"/>
</dbReference>
<dbReference type="Gene3D" id="1.20.5.1030">
    <property type="entry name" value="Preprotein translocase secy subunit"/>
    <property type="match status" value="1"/>
</dbReference>
<dbReference type="NCBIfam" id="TIGR00964">
    <property type="entry name" value="secE_bact"/>
    <property type="match status" value="1"/>
</dbReference>
<keyword evidence="8 9" id="KW-0472">Membrane</keyword>
<organism evidence="10 11">
    <name type="scientific">Candidatus Woesebacteria bacterium RIFCSPHIGHO2_12_FULL_46_16</name>
    <dbReference type="NCBI Taxonomy" id="1802513"/>
    <lineage>
        <taxon>Bacteria</taxon>
        <taxon>Candidatus Woeseibacteriota</taxon>
    </lineage>
</organism>
<sequence>MKNILSYLSEVRLELSKVTWPKRSEVIKLTLIVFIISAALGAYTGTLDYVFTKLLELIISK</sequence>
<dbReference type="InterPro" id="IPR038379">
    <property type="entry name" value="SecE_sf"/>
</dbReference>
<reference evidence="10 11" key="1">
    <citation type="journal article" date="2016" name="Nat. Commun.">
        <title>Thousands of microbial genomes shed light on interconnected biogeochemical processes in an aquifer system.</title>
        <authorList>
            <person name="Anantharaman K."/>
            <person name="Brown C.T."/>
            <person name="Hug L.A."/>
            <person name="Sharon I."/>
            <person name="Castelle C.J."/>
            <person name="Probst A.J."/>
            <person name="Thomas B.C."/>
            <person name="Singh A."/>
            <person name="Wilkins M.J."/>
            <person name="Karaoz U."/>
            <person name="Brodie E.L."/>
            <person name="Williams K.H."/>
            <person name="Hubbard S.S."/>
            <person name="Banfield J.F."/>
        </authorList>
    </citation>
    <scope>NUCLEOTIDE SEQUENCE [LARGE SCALE GENOMIC DNA]</scope>
</reference>
<dbReference type="GO" id="GO:0065002">
    <property type="term" value="P:intracellular protein transmembrane transport"/>
    <property type="evidence" value="ECO:0007669"/>
    <property type="project" value="UniProtKB-UniRule"/>
</dbReference>
<gene>
    <name evidence="9" type="primary">secE</name>
    <name evidence="10" type="ORF">A3E46_00565</name>
</gene>